<evidence type="ECO:0000313" key="1">
    <source>
        <dbReference type="EMBL" id="GIY08208.1"/>
    </source>
</evidence>
<name>A0AAV4QLA4_CAEEX</name>
<comment type="caution">
    <text evidence="1">The sequence shown here is derived from an EMBL/GenBank/DDBJ whole genome shotgun (WGS) entry which is preliminary data.</text>
</comment>
<dbReference type="AlphaFoldDB" id="A0AAV4QLA4"/>
<gene>
    <name evidence="1" type="ORF">CEXT_765801</name>
</gene>
<organism evidence="1 2">
    <name type="scientific">Caerostris extrusa</name>
    <name type="common">Bark spider</name>
    <name type="synonym">Caerostris bankana</name>
    <dbReference type="NCBI Taxonomy" id="172846"/>
    <lineage>
        <taxon>Eukaryota</taxon>
        <taxon>Metazoa</taxon>
        <taxon>Ecdysozoa</taxon>
        <taxon>Arthropoda</taxon>
        <taxon>Chelicerata</taxon>
        <taxon>Arachnida</taxon>
        <taxon>Araneae</taxon>
        <taxon>Araneomorphae</taxon>
        <taxon>Entelegynae</taxon>
        <taxon>Araneoidea</taxon>
        <taxon>Araneidae</taxon>
        <taxon>Caerostris</taxon>
    </lineage>
</organism>
<reference evidence="1 2" key="1">
    <citation type="submission" date="2021-06" db="EMBL/GenBank/DDBJ databases">
        <title>Caerostris extrusa draft genome.</title>
        <authorList>
            <person name="Kono N."/>
            <person name="Arakawa K."/>
        </authorList>
    </citation>
    <scope>NUCLEOTIDE SEQUENCE [LARGE SCALE GENOMIC DNA]</scope>
</reference>
<accession>A0AAV4QLA4</accession>
<keyword evidence="2" id="KW-1185">Reference proteome</keyword>
<proteinExistence type="predicted"/>
<dbReference type="EMBL" id="BPLR01006213">
    <property type="protein sequence ID" value="GIY08208.1"/>
    <property type="molecule type" value="Genomic_DNA"/>
</dbReference>
<protein>
    <submittedName>
        <fullName evidence="1">Uncharacterized protein</fullName>
    </submittedName>
</protein>
<evidence type="ECO:0000313" key="2">
    <source>
        <dbReference type="Proteomes" id="UP001054945"/>
    </source>
</evidence>
<sequence>MSGGQCIGFLQLESSIGIQSNADEPKVAISILGYAHCFWKLRELDSKPNRRSCIQSFLYLCRNVPGGYRVDSHNRELSSKCDK</sequence>
<dbReference type="Proteomes" id="UP001054945">
    <property type="component" value="Unassembled WGS sequence"/>
</dbReference>